<evidence type="ECO:0000256" key="2">
    <source>
        <dbReference type="ARBA" id="ARBA00022448"/>
    </source>
</evidence>
<feature type="transmembrane region" description="Helical" evidence="7">
    <location>
        <begin position="225"/>
        <end position="244"/>
    </location>
</feature>
<keyword evidence="3" id="KW-1003">Cell membrane</keyword>
<comment type="caution">
    <text evidence="9">The sequence shown here is derived from an EMBL/GenBank/DDBJ whole genome shotgun (WGS) entry which is preliminary data.</text>
</comment>
<feature type="transmembrane region" description="Helical" evidence="7">
    <location>
        <begin position="126"/>
        <end position="147"/>
    </location>
</feature>
<dbReference type="PROSITE" id="PS50928">
    <property type="entry name" value="ABC_TM1"/>
    <property type="match status" value="1"/>
</dbReference>
<dbReference type="PANTHER" id="PTHR30151:SF41">
    <property type="entry name" value="ABC TRANSPORTER PERMEASE PROTEIN"/>
    <property type="match status" value="1"/>
</dbReference>
<evidence type="ECO:0000313" key="10">
    <source>
        <dbReference type="Proteomes" id="UP000612899"/>
    </source>
</evidence>
<feature type="transmembrane region" description="Helical" evidence="7">
    <location>
        <begin position="97"/>
        <end position="120"/>
    </location>
</feature>
<protein>
    <submittedName>
        <fullName evidence="9">Nitrate ABC transporter permease</fullName>
    </submittedName>
</protein>
<keyword evidence="4 7" id="KW-0812">Transmembrane</keyword>
<feature type="domain" description="ABC transmembrane type-1" evidence="8">
    <location>
        <begin position="62"/>
        <end position="244"/>
    </location>
</feature>
<comment type="similarity">
    <text evidence="7">Belongs to the binding-protein-dependent transport system permease family.</text>
</comment>
<dbReference type="GO" id="GO:0005886">
    <property type="term" value="C:plasma membrane"/>
    <property type="evidence" value="ECO:0007669"/>
    <property type="project" value="UniProtKB-SubCell"/>
</dbReference>
<keyword evidence="2 7" id="KW-0813">Transport</keyword>
<dbReference type="PANTHER" id="PTHR30151">
    <property type="entry name" value="ALKANE SULFONATE ABC TRANSPORTER-RELATED, MEMBRANE SUBUNIT"/>
    <property type="match status" value="1"/>
</dbReference>
<keyword evidence="5 7" id="KW-1133">Transmembrane helix</keyword>
<dbReference type="InterPro" id="IPR035906">
    <property type="entry name" value="MetI-like_sf"/>
</dbReference>
<sequence length="269" mass="29254">MSRRLKDFVAPTGVFLLAIIIWYLISTVVIDEGRRFLLPPPDAVVRVAFLDPVNLKDLLAGLGLSARVALTGLVLATVIGLSLATVMSQARWLEKSLFPYAVVLQTVPILALVPLFGYWFGFGFESRVLTCVLIALFPIVANALFGLQSVDPALHQLFSLHGANRLTRLWKLQLPSALPAIFTGLRISAGAAVIGAVVGDFFFQQGQPGIGQLIYIYPRRLQSEMLFAAVILASLFGLAVFWLFGLASRRVTAWHASQEPNPLSPGGNK</sequence>
<keyword evidence="6 7" id="KW-0472">Membrane</keyword>
<dbReference type="CDD" id="cd06261">
    <property type="entry name" value="TM_PBP2"/>
    <property type="match status" value="1"/>
</dbReference>
<dbReference type="RefSeq" id="WP_203910251.1">
    <property type="nucleotide sequence ID" value="NZ_BONY01000027.1"/>
</dbReference>
<evidence type="ECO:0000313" key="9">
    <source>
        <dbReference type="EMBL" id="GIH06434.1"/>
    </source>
</evidence>
<keyword evidence="10" id="KW-1185">Reference proteome</keyword>
<comment type="subcellular location">
    <subcellularLocation>
        <location evidence="1 7">Cell membrane</location>
        <topology evidence="1 7">Multi-pass membrane protein</topology>
    </subcellularLocation>
</comment>
<dbReference type="SUPFAM" id="SSF161098">
    <property type="entry name" value="MetI-like"/>
    <property type="match status" value="1"/>
</dbReference>
<evidence type="ECO:0000256" key="1">
    <source>
        <dbReference type="ARBA" id="ARBA00004651"/>
    </source>
</evidence>
<dbReference type="EMBL" id="BONY01000027">
    <property type="protein sequence ID" value="GIH06434.1"/>
    <property type="molecule type" value="Genomic_DNA"/>
</dbReference>
<evidence type="ECO:0000256" key="4">
    <source>
        <dbReference type="ARBA" id="ARBA00022692"/>
    </source>
</evidence>
<accession>A0A8J3Q9A9</accession>
<evidence type="ECO:0000259" key="8">
    <source>
        <dbReference type="PROSITE" id="PS50928"/>
    </source>
</evidence>
<evidence type="ECO:0000256" key="5">
    <source>
        <dbReference type="ARBA" id="ARBA00022989"/>
    </source>
</evidence>
<feature type="transmembrane region" description="Helical" evidence="7">
    <location>
        <begin position="12"/>
        <end position="30"/>
    </location>
</feature>
<feature type="transmembrane region" description="Helical" evidence="7">
    <location>
        <begin position="64"/>
        <end position="85"/>
    </location>
</feature>
<reference evidence="9" key="1">
    <citation type="submission" date="2021-01" db="EMBL/GenBank/DDBJ databases">
        <title>Whole genome shotgun sequence of Rhizocola hellebori NBRC 109834.</title>
        <authorList>
            <person name="Komaki H."/>
            <person name="Tamura T."/>
        </authorList>
    </citation>
    <scope>NUCLEOTIDE SEQUENCE</scope>
    <source>
        <strain evidence="9">NBRC 109834</strain>
    </source>
</reference>
<evidence type="ECO:0000256" key="6">
    <source>
        <dbReference type="ARBA" id="ARBA00023136"/>
    </source>
</evidence>
<dbReference type="Gene3D" id="1.10.3720.10">
    <property type="entry name" value="MetI-like"/>
    <property type="match status" value="1"/>
</dbReference>
<organism evidence="9 10">
    <name type="scientific">Rhizocola hellebori</name>
    <dbReference type="NCBI Taxonomy" id="1392758"/>
    <lineage>
        <taxon>Bacteria</taxon>
        <taxon>Bacillati</taxon>
        <taxon>Actinomycetota</taxon>
        <taxon>Actinomycetes</taxon>
        <taxon>Micromonosporales</taxon>
        <taxon>Micromonosporaceae</taxon>
        <taxon>Rhizocola</taxon>
    </lineage>
</organism>
<name>A0A8J3Q9A9_9ACTN</name>
<evidence type="ECO:0000256" key="3">
    <source>
        <dbReference type="ARBA" id="ARBA00022475"/>
    </source>
</evidence>
<evidence type="ECO:0000256" key="7">
    <source>
        <dbReference type="RuleBase" id="RU363032"/>
    </source>
</evidence>
<proteinExistence type="inferred from homology"/>
<dbReference type="Proteomes" id="UP000612899">
    <property type="component" value="Unassembled WGS sequence"/>
</dbReference>
<gene>
    <name evidence="9" type="primary">ssuC_7</name>
    <name evidence="9" type="ORF">Rhe02_45010</name>
</gene>
<dbReference type="Pfam" id="PF00528">
    <property type="entry name" value="BPD_transp_1"/>
    <property type="match status" value="1"/>
</dbReference>
<dbReference type="AlphaFoldDB" id="A0A8J3Q9A9"/>
<dbReference type="InterPro" id="IPR000515">
    <property type="entry name" value="MetI-like"/>
</dbReference>
<dbReference type="GO" id="GO:0055085">
    <property type="term" value="P:transmembrane transport"/>
    <property type="evidence" value="ECO:0007669"/>
    <property type="project" value="InterPro"/>
</dbReference>